<gene>
    <name evidence="2" type="ORF">HPB52_016849</name>
</gene>
<dbReference type="GO" id="GO:0071897">
    <property type="term" value="P:DNA biosynthetic process"/>
    <property type="evidence" value="ECO:0007669"/>
    <property type="project" value="UniProtKB-ARBA"/>
</dbReference>
<dbReference type="InterPro" id="IPR050951">
    <property type="entry name" value="Retrovirus_Pol_polyprotein"/>
</dbReference>
<comment type="caution">
    <text evidence="2">The sequence shown here is derived from an EMBL/GenBank/DDBJ whole genome shotgun (WGS) entry which is preliminary data.</text>
</comment>
<dbReference type="Gene3D" id="3.30.70.270">
    <property type="match status" value="2"/>
</dbReference>
<evidence type="ECO:0000313" key="3">
    <source>
        <dbReference type="Proteomes" id="UP000821837"/>
    </source>
</evidence>
<accession>A0A9D4SV60</accession>
<sequence>MIHDYRKLNQKTINPSYPMPVMEDVIDDVMRDGPAYFTVLDVKTAFLTIRMKPDDVHKTASVTPDGKYEYLRMAFGLCKAPQTMQRLVRRTFDGLPRTSTYMDDVGQGATTVREALDLLNEALRRVVINGLKMDLRKCQLIQDKVSFLGYVIFAEGRTLDDSRVAAVEKFEPHRNAKKLYSFLQFANHYRKFIPEFAKLTHKLRHLLAKDVLFGWTDAHQAVNAVKHYRAEIKRVPHAAGKINRKIVNVEQHRRYKEPLLEVTEPSPPNDTCA</sequence>
<keyword evidence="3" id="KW-1185">Reference proteome</keyword>
<feature type="domain" description="Reverse transcriptase" evidence="1">
    <location>
        <begin position="1"/>
        <end position="152"/>
    </location>
</feature>
<dbReference type="AlphaFoldDB" id="A0A9D4SV60"/>
<name>A0A9D4SV60_RHISA</name>
<dbReference type="InterPro" id="IPR043128">
    <property type="entry name" value="Rev_trsase/Diguanyl_cyclase"/>
</dbReference>
<dbReference type="InterPro" id="IPR043502">
    <property type="entry name" value="DNA/RNA_pol_sf"/>
</dbReference>
<evidence type="ECO:0000313" key="2">
    <source>
        <dbReference type="EMBL" id="KAH7952013.1"/>
    </source>
</evidence>
<evidence type="ECO:0000259" key="1">
    <source>
        <dbReference type="PROSITE" id="PS50878"/>
    </source>
</evidence>
<protein>
    <recommendedName>
        <fullName evidence="1">Reverse transcriptase domain-containing protein</fullName>
    </recommendedName>
</protein>
<dbReference type="PANTHER" id="PTHR37984">
    <property type="entry name" value="PROTEIN CBG26694"/>
    <property type="match status" value="1"/>
</dbReference>
<dbReference type="VEuPathDB" id="VectorBase:RSAN_051446"/>
<organism evidence="2 3">
    <name type="scientific">Rhipicephalus sanguineus</name>
    <name type="common">Brown dog tick</name>
    <name type="synonym">Ixodes sanguineus</name>
    <dbReference type="NCBI Taxonomy" id="34632"/>
    <lineage>
        <taxon>Eukaryota</taxon>
        <taxon>Metazoa</taxon>
        <taxon>Ecdysozoa</taxon>
        <taxon>Arthropoda</taxon>
        <taxon>Chelicerata</taxon>
        <taxon>Arachnida</taxon>
        <taxon>Acari</taxon>
        <taxon>Parasitiformes</taxon>
        <taxon>Ixodida</taxon>
        <taxon>Ixodoidea</taxon>
        <taxon>Ixodidae</taxon>
        <taxon>Rhipicephalinae</taxon>
        <taxon>Rhipicephalus</taxon>
        <taxon>Rhipicephalus</taxon>
    </lineage>
</organism>
<reference evidence="2" key="2">
    <citation type="submission" date="2021-09" db="EMBL/GenBank/DDBJ databases">
        <authorList>
            <person name="Jia N."/>
            <person name="Wang J."/>
            <person name="Shi W."/>
            <person name="Du L."/>
            <person name="Sun Y."/>
            <person name="Zhan W."/>
            <person name="Jiang J."/>
            <person name="Wang Q."/>
            <person name="Zhang B."/>
            <person name="Ji P."/>
            <person name="Sakyi L.B."/>
            <person name="Cui X."/>
            <person name="Yuan T."/>
            <person name="Jiang B."/>
            <person name="Yang W."/>
            <person name="Lam T.T.-Y."/>
            <person name="Chang Q."/>
            <person name="Ding S."/>
            <person name="Wang X."/>
            <person name="Zhu J."/>
            <person name="Ruan X."/>
            <person name="Zhao L."/>
            <person name="Wei J."/>
            <person name="Que T."/>
            <person name="Du C."/>
            <person name="Cheng J."/>
            <person name="Dai P."/>
            <person name="Han X."/>
            <person name="Huang E."/>
            <person name="Gao Y."/>
            <person name="Liu J."/>
            <person name="Shao H."/>
            <person name="Ye R."/>
            <person name="Li L."/>
            <person name="Wei W."/>
            <person name="Wang X."/>
            <person name="Wang C."/>
            <person name="Huo Q."/>
            <person name="Li W."/>
            <person name="Guo W."/>
            <person name="Chen H."/>
            <person name="Chen S."/>
            <person name="Zhou L."/>
            <person name="Zhou L."/>
            <person name="Ni X."/>
            <person name="Tian J."/>
            <person name="Zhou Y."/>
            <person name="Sheng Y."/>
            <person name="Liu T."/>
            <person name="Pan Y."/>
            <person name="Xia L."/>
            <person name="Li J."/>
            <person name="Zhao F."/>
            <person name="Cao W."/>
        </authorList>
    </citation>
    <scope>NUCLEOTIDE SEQUENCE</scope>
    <source>
        <strain evidence="2">Rsan-2018</strain>
        <tissue evidence="2">Larvae</tissue>
    </source>
</reference>
<proteinExistence type="predicted"/>
<dbReference type="Proteomes" id="UP000821837">
    <property type="component" value="Chromosome 5"/>
</dbReference>
<dbReference type="SUPFAM" id="SSF56672">
    <property type="entry name" value="DNA/RNA polymerases"/>
    <property type="match status" value="1"/>
</dbReference>
<reference evidence="2" key="1">
    <citation type="journal article" date="2020" name="Cell">
        <title>Large-Scale Comparative Analyses of Tick Genomes Elucidate Their Genetic Diversity and Vector Capacities.</title>
        <authorList>
            <consortium name="Tick Genome and Microbiome Consortium (TIGMIC)"/>
            <person name="Jia N."/>
            <person name="Wang J."/>
            <person name="Shi W."/>
            <person name="Du L."/>
            <person name="Sun Y."/>
            <person name="Zhan W."/>
            <person name="Jiang J.F."/>
            <person name="Wang Q."/>
            <person name="Zhang B."/>
            <person name="Ji P."/>
            <person name="Bell-Sakyi L."/>
            <person name="Cui X.M."/>
            <person name="Yuan T.T."/>
            <person name="Jiang B.G."/>
            <person name="Yang W.F."/>
            <person name="Lam T.T."/>
            <person name="Chang Q.C."/>
            <person name="Ding S.J."/>
            <person name="Wang X.J."/>
            <person name="Zhu J.G."/>
            <person name="Ruan X.D."/>
            <person name="Zhao L."/>
            <person name="Wei J.T."/>
            <person name="Ye R.Z."/>
            <person name="Que T.C."/>
            <person name="Du C.H."/>
            <person name="Zhou Y.H."/>
            <person name="Cheng J.X."/>
            <person name="Dai P.F."/>
            <person name="Guo W.B."/>
            <person name="Han X.H."/>
            <person name="Huang E.J."/>
            <person name="Li L.F."/>
            <person name="Wei W."/>
            <person name="Gao Y.C."/>
            <person name="Liu J.Z."/>
            <person name="Shao H.Z."/>
            <person name="Wang X."/>
            <person name="Wang C.C."/>
            <person name="Yang T.C."/>
            <person name="Huo Q.B."/>
            <person name="Li W."/>
            <person name="Chen H.Y."/>
            <person name="Chen S.E."/>
            <person name="Zhou L.G."/>
            <person name="Ni X.B."/>
            <person name="Tian J.H."/>
            <person name="Sheng Y."/>
            <person name="Liu T."/>
            <person name="Pan Y.S."/>
            <person name="Xia L.Y."/>
            <person name="Li J."/>
            <person name="Zhao F."/>
            <person name="Cao W.C."/>
        </authorList>
    </citation>
    <scope>NUCLEOTIDE SEQUENCE</scope>
    <source>
        <strain evidence="2">Rsan-2018</strain>
    </source>
</reference>
<dbReference type="Pfam" id="PF00078">
    <property type="entry name" value="RVT_1"/>
    <property type="match status" value="1"/>
</dbReference>
<dbReference type="InterPro" id="IPR000477">
    <property type="entry name" value="RT_dom"/>
</dbReference>
<dbReference type="PROSITE" id="PS50878">
    <property type="entry name" value="RT_POL"/>
    <property type="match status" value="1"/>
</dbReference>
<dbReference type="PANTHER" id="PTHR37984:SF5">
    <property type="entry name" value="PROTEIN NYNRIN-LIKE"/>
    <property type="match status" value="1"/>
</dbReference>
<dbReference type="EMBL" id="JABSTV010001251">
    <property type="protein sequence ID" value="KAH7952013.1"/>
    <property type="molecule type" value="Genomic_DNA"/>
</dbReference>
<dbReference type="CDD" id="cd01647">
    <property type="entry name" value="RT_LTR"/>
    <property type="match status" value="1"/>
</dbReference>